<evidence type="ECO:0000256" key="5">
    <source>
        <dbReference type="ARBA" id="ARBA00022692"/>
    </source>
</evidence>
<evidence type="ECO:0000256" key="2">
    <source>
        <dbReference type="ARBA" id="ARBA00022475"/>
    </source>
</evidence>
<feature type="transmembrane region" description="Helical" evidence="8">
    <location>
        <begin position="342"/>
        <end position="361"/>
    </location>
</feature>
<keyword evidence="6 8" id="KW-1133">Transmembrane helix</keyword>
<evidence type="ECO:0000313" key="11">
    <source>
        <dbReference type="Proteomes" id="UP000231407"/>
    </source>
</evidence>
<dbReference type="GO" id="GO:0009103">
    <property type="term" value="P:lipopolysaccharide biosynthetic process"/>
    <property type="evidence" value="ECO:0007669"/>
    <property type="project" value="UniProtKB-ARBA"/>
</dbReference>
<feature type="transmembrane region" description="Helical" evidence="8">
    <location>
        <begin position="291"/>
        <end position="310"/>
    </location>
</feature>
<dbReference type="GO" id="GO:0005886">
    <property type="term" value="C:plasma membrane"/>
    <property type="evidence" value="ECO:0007669"/>
    <property type="project" value="UniProtKB-SubCell"/>
</dbReference>
<reference evidence="11" key="1">
    <citation type="submission" date="2017-09" db="EMBL/GenBank/DDBJ databases">
        <title>Depth-based differentiation of microbial function through sediment-hosted aquifers and enrichment of novel symbionts in the deep terrestrial subsurface.</title>
        <authorList>
            <person name="Probst A.J."/>
            <person name="Ladd B."/>
            <person name="Jarett J.K."/>
            <person name="Geller-Mcgrath D.E."/>
            <person name="Sieber C.M.K."/>
            <person name="Emerson J.B."/>
            <person name="Anantharaman K."/>
            <person name="Thomas B.C."/>
            <person name="Malmstrom R."/>
            <person name="Stieglmeier M."/>
            <person name="Klingl A."/>
            <person name="Woyke T."/>
            <person name="Ryan C.M."/>
            <person name="Banfield J.F."/>
        </authorList>
    </citation>
    <scope>NUCLEOTIDE SEQUENCE [LARGE SCALE GENOMIC DNA]</scope>
</reference>
<evidence type="ECO:0000313" key="10">
    <source>
        <dbReference type="EMBL" id="PIU73255.1"/>
    </source>
</evidence>
<evidence type="ECO:0000256" key="4">
    <source>
        <dbReference type="ARBA" id="ARBA00022679"/>
    </source>
</evidence>
<keyword evidence="7 8" id="KW-0472">Membrane</keyword>
<dbReference type="InterPro" id="IPR050297">
    <property type="entry name" value="LipidA_mod_glycosyltrf_83"/>
</dbReference>
<feature type="transmembrane region" description="Helical" evidence="8">
    <location>
        <begin position="316"/>
        <end position="335"/>
    </location>
</feature>
<feature type="transmembrane region" description="Helical" evidence="8">
    <location>
        <begin position="200"/>
        <end position="220"/>
    </location>
</feature>
<gene>
    <name evidence="10" type="ORF">COS78_03265</name>
</gene>
<evidence type="ECO:0000256" key="7">
    <source>
        <dbReference type="ARBA" id="ARBA00023136"/>
    </source>
</evidence>
<dbReference type="Pfam" id="PF13231">
    <property type="entry name" value="PMT_2"/>
    <property type="match status" value="1"/>
</dbReference>
<dbReference type="InterPro" id="IPR038731">
    <property type="entry name" value="RgtA/B/C-like"/>
</dbReference>
<name>A0A2M7ARK6_9BACT</name>
<keyword evidence="2" id="KW-1003">Cell membrane</keyword>
<dbReference type="AlphaFoldDB" id="A0A2M7ARK6"/>
<keyword evidence="5 8" id="KW-0812">Transmembrane</keyword>
<accession>A0A2M7ARK6</accession>
<dbReference type="EMBL" id="PEWA01000044">
    <property type="protein sequence ID" value="PIU73255.1"/>
    <property type="molecule type" value="Genomic_DNA"/>
</dbReference>
<evidence type="ECO:0000256" key="3">
    <source>
        <dbReference type="ARBA" id="ARBA00022676"/>
    </source>
</evidence>
<feature type="transmembrane region" description="Helical" evidence="8">
    <location>
        <begin position="53"/>
        <end position="71"/>
    </location>
</feature>
<dbReference type="GO" id="GO:0016763">
    <property type="term" value="F:pentosyltransferase activity"/>
    <property type="evidence" value="ECO:0007669"/>
    <property type="project" value="TreeGrafter"/>
</dbReference>
<comment type="caution">
    <text evidence="10">The sequence shown here is derived from an EMBL/GenBank/DDBJ whole genome shotgun (WGS) entry which is preliminary data.</text>
</comment>
<protein>
    <recommendedName>
        <fullName evidence="9">Glycosyltransferase RgtA/B/C/D-like domain-containing protein</fullName>
    </recommendedName>
</protein>
<feature type="transmembrane region" description="Helical" evidence="8">
    <location>
        <begin position="261"/>
        <end position="279"/>
    </location>
</feature>
<feature type="transmembrane region" description="Helical" evidence="8">
    <location>
        <begin position="113"/>
        <end position="131"/>
    </location>
</feature>
<keyword evidence="4" id="KW-0808">Transferase</keyword>
<evidence type="ECO:0000259" key="9">
    <source>
        <dbReference type="Pfam" id="PF13231"/>
    </source>
</evidence>
<feature type="transmembrane region" description="Helical" evidence="8">
    <location>
        <begin position="168"/>
        <end position="193"/>
    </location>
</feature>
<evidence type="ECO:0000256" key="6">
    <source>
        <dbReference type="ARBA" id="ARBA00022989"/>
    </source>
</evidence>
<sequence>MSSKKCLIVLTILALIFRLVGLGWGQGYFFHPDENNMATAVSGLSLTNLNPHFFAYGQFPLYLAFFSLFPITGNYPSLSASILALRFWSAVFSLIYLFFAFKIGQTLFKKNSSSFIFLILLICSPGLIQLAHFGTTESILCLVFTANLYFSVRVLSRPHLSDFLLAALFTGIGLSSKITAVFFIIPIFLASILNKKILSFTTYLFTTLLLILILSPYNWIDFRSFFPTISYETAIATGATSVFYTRQFLGTTPYLFQFIKIFPYTSGLFVFILFFLGLFSFIKKIPKNFKAWFIILFSSLVYFLYFGAVFTKWTRFMAPLFFVFPLFTTYFFHYLKKLRSDICYLLVFLCCLPGVVFWLNYLRPDIRLLAAADINRRLPPGSAILSESGNVYPLPLSTNVKVTDFDFYDLDFNESNQTRLSYLISASDYILIPSRRVFKNQTAPLFPDSASYYQKLFNGASGFQLIKTYQPLGLFLNPESAEETYSVFDQPTLRLFKKVSHEN</sequence>
<proteinExistence type="predicted"/>
<dbReference type="PANTHER" id="PTHR33908:SF11">
    <property type="entry name" value="MEMBRANE PROTEIN"/>
    <property type="match status" value="1"/>
</dbReference>
<feature type="domain" description="Glycosyltransferase RgtA/B/C/D-like" evidence="9">
    <location>
        <begin position="81"/>
        <end position="216"/>
    </location>
</feature>
<dbReference type="PANTHER" id="PTHR33908">
    <property type="entry name" value="MANNOSYLTRANSFERASE YKCB-RELATED"/>
    <property type="match status" value="1"/>
</dbReference>
<feature type="transmembrane region" description="Helical" evidence="8">
    <location>
        <begin position="138"/>
        <end position="156"/>
    </location>
</feature>
<evidence type="ECO:0000256" key="1">
    <source>
        <dbReference type="ARBA" id="ARBA00004651"/>
    </source>
</evidence>
<comment type="subcellular location">
    <subcellularLocation>
        <location evidence="1">Cell membrane</location>
        <topology evidence="1">Multi-pass membrane protein</topology>
    </subcellularLocation>
</comment>
<keyword evidence="3" id="KW-0328">Glycosyltransferase</keyword>
<evidence type="ECO:0000256" key="8">
    <source>
        <dbReference type="SAM" id="Phobius"/>
    </source>
</evidence>
<feature type="transmembrane region" description="Helical" evidence="8">
    <location>
        <begin position="83"/>
        <end position="101"/>
    </location>
</feature>
<dbReference type="Proteomes" id="UP000231407">
    <property type="component" value="Unassembled WGS sequence"/>
</dbReference>
<organism evidence="10 11">
    <name type="scientific">Candidatus Shapirobacteria bacterium CG06_land_8_20_14_3_00_40_12</name>
    <dbReference type="NCBI Taxonomy" id="1974881"/>
    <lineage>
        <taxon>Bacteria</taxon>
        <taxon>Candidatus Shapironibacteriota</taxon>
    </lineage>
</organism>